<evidence type="ECO:0000313" key="9">
    <source>
        <dbReference type="Proteomes" id="UP000295703"/>
    </source>
</evidence>
<comment type="subcellular location">
    <subcellularLocation>
        <location evidence="1">Membrane</location>
        <topology evidence="1">Multi-pass membrane protein</topology>
    </subcellularLocation>
</comment>
<evidence type="ECO:0000256" key="1">
    <source>
        <dbReference type="ARBA" id="ARBA00004141"/>
    </source>
</evidence>
<name>A0A4R8QQT8_COLTR</name>
<dbReference type="PANTHER" id="PTHR43791:SF97">
    <property type="entry name" value="ALLANTOATE TRANSPORTER, PUTATIVE (AFU_ORTHOLOGUE AFUA_1G14700)-RELATED"/>
    <property type="match status" value="1"/>
</dbReference>
<keyword evidence="3 7" id="KW-0812">Transmembrane</keyword>
<feature type="transmembrane region" description="Helical" evidence="7">
    <location>
        <begin position="359"/>
        <end position="379"/>
    </location>
</feature>
<dbReference type="SUPFAM" id="SSF103473">
    <property type="entry name" value="MFS general substrate transporter"/>
    <property type="match status" value="1"/>
</dbReference>
<dbReference type="Gene3D" id="1.20.1250.20">
    <property type="entry name" value="MFS general substrate transporter like domains"/>
    <property type="match status" value="1"/>
</dbReference>
<evidence type="ECO:0000313" key="8">
    <source>
        <dbReference type="EMBL" id="TDZ44733.1"/>
    </source>
</evidence>
<feature type="transmembrane region" description="Helical" evidence="7">
    <location>
        <begin position="167"/>
        <end position="184"/>
    </location>
</feature>
<dbReference type="InterPro" id="IPR036259">
    <property type="entry name" value="MFS_trans_sf"/>
</dbReference>
<evidence type="ECO:0000256" key="5">
    <source>
        <dbReference type="ARBA" id="ARBA00023136"/>
    </source>
</evidence>
<feature type="region of interest" description="Disordered" evidence="6">
    <location>
        <begin position="1"/>
        <end position="26"/>
    </location>
</feature>
<feature type="transmembrane region" description="Helical" evidence="7">
    <location>
        <begin position="330"/>
        <end position="347"/>
    </location>
</feature>
<keyword evidence="9" id="KW-1185">Reference proteome</keyword>
<feature type="transmembrane region" description="Helical" evidence="7">
    <location>
        <begin position="48"/>
        <end position="65"/>
    </location>
</feature>
<gene>
    <name evidence="8" type="ORF">CTRI78_v009388</name>
</gene>
<comment type="caution">
    <text evidence="8">The sequence shown here is derived from an EMBL/GenBank/DDBJ whole genome shotgun (WGS) entry which is preliminary data.</text>
</comment>
<feature type="transmembrane region" description="Helical" evidence="7">
    <location>
        <begin position="308"/>
        <end position="325"/>
    </location>
</feature>
<feature type="transmembrane region" description="Helical" evidence="7">
    <location>
        <begin position="103"/>
        <end position="123"/>
    </location>
</feature>
<evidence type="ECO:0000256" key="6">
    <source>
        <dbReference type="SAM" id="MobiDB-lite"/>
    </source>
</evidence>
<accession>A0A4R8QQT8</accession>
<dbReference type="PANTHER" id="PTHR43791">
    <property type="entry name" value="PERMEASE-RELATED"/>
    <property type="match status" value="1"/>
</dbReference>
<feature type="transmembrane region" description="Helical" evidence="7">
    <location>
        <begin position="391"/>
        <end position="412"/>
    </location>
</feature>
<proteinExistence type="predicted"/>
<reference evidence="8 9" key="1">
    <citation type="submission" date="2018-12" db="EMBL/GenBank/DDBJ databases">
        <title>Genome sequence and assembly of Colletotrichum trifolii.</title>
        <authorList>
            <person name="Gan P."/>
            <person name="Shirasu K."/>
        </authorList>
    </citation>
    <scope>NUCLEOTIDE SEQUENCE [LARGE SCALE GENOMIC DNA]</scope>
    <source>
        <strain evidence="8 9">543-2</strain>
    </source>
</reference>
<dbReference type="Pfam" id="PF07690">
    <property type="entry name" value="MFS_1"/>
    <property type="match status" value="1"/>
</dbReference>
<evidence type="ECO:0000256" key="7">
    <source>
        <dbReference type="SAM" id="Phobius"/>
    </source>
</evidence>
<keyword evidence="4 7" id="KW-1133">Transmembrane helix</keyword>
<evidence type="ECO:0000256" key="4">
    <source>
        <dbReference type="ARBA" id="ARBA00022989"/>
    </source>
</evidence>
<dbReference type="EMBL" id="RYZW01000128">
    <property type="protein sequence ID" value="TDZ44733.1"/>
    <property type="molecule type" value="Genomic_DNA"/>
</dbReference>
<feature type="transmembrane region" description="Helical" evidence="7">
    <location>
        <begin position="424"/>
        <end position="447"/>
    </location>
</feature>
<dbReference type="GO" id="GO:0016020">
    <property type="term" value="C:membrane"/>
    <property type="evidence" value="ECO:0007669"/>
    <property type="project" value="UniProtKB-SubCell"/>
</dbReference>
<dbReference type="GO" id="GO:0022857">
    <property type="term" value="F:transmembrane transporter activity"/>
    <property type="evidence" value="ECO:0007669"/>
    <property type="project" value="InterPro"/>
</dbReference>
<evidence type="ECO:0000256" key="2">
    <source>
        <dbReference type="ARBA" id="ARBA00022448"/>
    </source>
</evidence>
<dbReference type="AlphaFoldDB" id="A0A4R8QQT8"/>
<organism evidence="8 9">
    <name type="scientific">Colletotrichum trifolii</name>
    <dbReference type="NCBI Taxonomy" id="5466"/>
    <lineage>
        <taxon>Eukaryota</taxon>
        <taxon>Fungi</taxon>
        <taxon>Dikarya</taxon>
        <taxon>Ascomycota</taxon>
        <taxon>Pezizomycotina</taxon>
        <taxon>Sordariomycetes</taxon>
        <taxon>Hypocreomycetidae</taxon>
        <taxon>Glomerellales</taxon>
        <taxon>Glomerellaceae</taxon>
        <taxon>Colletotrichum</taxon>
        <taxon>Colletotrichum orbiculare species complex</taxon>
    </lineage>
</organism>
<dbReference type="InterPro" id="IPR011701">
    <property type="entry name" value="MFS"/>
</dbReference>
<protein>
    <submittedName>
        <fullName evidence="8">Putative transporter</fullName>
    </submittedName>
</protein>
<sequence length="487" mass="53570">MESKIAAENTSVDSPTGKDAEDVHSGIPGMVESITTEMEKKLRLKTDLIVLPCLNALGFAAIFGLRQDTNLKGQEYSWLGSIFYFGYLAMELPSLWIMNRVPIGKYIGTCLTCWGVAICLMAACHNFAGLATIRVILGLAEASLLPCMLVLNSMWYRREEQPLRTALWHNTFAGVFGGILSYAIGNIKGSLSTWKYIFIIYGAVTVFVGVIVFFVLPDQPSKAWFFNEEEKRAVLIRLAANQTGVDNHKKTDVNQIWEALRDPKCWCVWVCGIGYAVANAGITNFNPLIIAGFGFSQTKTVLMATPQAAVAMIAGAALTAISYFVQNLRCLFWILSGLIGLAGAVMVHTLDVKSDREAALAGVYIMGFYNVPWVFMLSLNSSNTAGATKKHFMAITVAVCYAVGNIIGPQFFLSSQAPTYSLGIASMMFAFALMSVSGMAYYFLCVFENKRRDSKYGPPEDNAVQAGIESEKRDLTDGENKHFRYTY</sequence>
<keyword evidence="5 7" id="KW-0472">Membrane</keyword>
<dbReference type="Proteomes" id="UP000295703">
    <property type="component" value="Unassembled WGS sequence"/>
</dbReference>
<feature type="transmembrane region" description="Helical" evidence="7">
    <location>
        <begin position="196"/>
        <end position="216"/>
    </location>
</feature>
<feature type="transmembrane region" description="Helical" evidence="7">
    <location>
        <begin position="77"/>
        <end position="97"/>
    </location>
</feature>
<keyword evidence="2" id="KW-0813">Transport</keyword>
<feature type="transmembrane region" description="Helical" evidence="7">
    <location>
        <begin position="135"/>
        <end position="155"/>
    </location>
</feature>
<evidence type="ECO:0000256" key="3">
    <source>
        <dbReference type="ARBA" id="ARBA00022692"/>
    </source>
</evidence>